<evidence type="ECO:0000313" key="2">
    <source>
        <dbReference type="EMBL" id="MDP9846686.1"/>
    </source>
</evidence>
<reference evidence="2 3" key="1">
    <citation type="submission" date="2023-07" db="EMBL/GenBank/DDBJ databases">
        <title>Sequencing the genomes of 1000 actinobacteria strains.</title>
        <authorList>
            <person name="Klenk H.-P."/>
        </authorList>
    </citation>
    <scope>NUCLEOTIDE SEQUENCE [LARGE SCALE GENOMIC DNA]</scope>
    <source>
        <strain evidence="2 3">DSM 46740</strain>
    </source>
</reference>
<dbReference type="RefSeq" id="WP_307563378.1">
    <property type="nucleotide sequence ID" value="NZ_JAUSQU010000001.1"/>
</dbReference>
<accession>A0ABT9QIV9</accession>
<name>A0ABT9QIV9_9ACTN</name>
<evidence type="ECO:0000313" key="3">
    <source>
        <dbReference type="Proteomes" id="UP001225356"/>
    </source>
</evidence>
<protein>
    <recommendedName>
        <fullName evidence="1">SnoaL-like domain-containing protein</fullName>
    </recommendedName>
</protein>
<proteinExistence type="predicted"/>
<sequence length="122" mass="13333">MNEITKLVERYLATWNITDAAERRAEIEAVWAEDARYVDPLADVAGRDMIDATIGAVQQQFPGLVFTLGGDVDAHHNLARFTWNLGPEGGEAIVVGFDVAVLTEDGRIQTVHGFLDRVPAAL</sequence>
<dbReference type="Proteomes" id="UP001225356">
    <property type="component" value="Unassembled WGS sequence"/>
</dbReference>
<gene>
    <name evidence="2" type="ORF">J2853_005897</name>
</gene>
<dbReference type="Gene3D" id="3.10.450.50">
    <property type="match status" value="1"/>
</dbReference>
<dbReference type="EMBL" id="JAUSQU010000001">
    <property type="protein sequence ID" value="MDP9846686.1"/>
    <property type="molecule type" value="Genomic_DNA"/>
</dbReference>
<dbReference type="Pfam" id="PF12680">
    <property type="entry name" value="SnoaL_2"/>
    <property type="match status" value="1"/>
</dbReference>
<keyword evidence="3" id="KW-1185">Reference proteome</keyword>
<feature type="domain" description="SnoaL-like" evidence="1">
    <location>
        <begin position="8"/>
        <end position="109"/>
    </location>
</feature>
<comment type="caution">
    <text evidence="2">The sequence shown here is derived from an EMBL/GenBank/DDBJ whole genome shotgun (WGS) entry which is preliminary data.</text>
</comment>
<dbReference type="InterPro" id="IPR037401">
    <property type="entry name" value="SnoaL-like"/>
</dbReference>
<dbReference type="InterPro" id="IPR032710">
    <property type="entry name" value="NTF2-like_dom_sf"/>
</dbReference>
<dbReference type="SUPFAM" id="SSF54427">
    <property type="entry name" value="NTF2-like"/>
    <property type="match status" value="1"/>
</dbReference>
<organism evidence="2 3">
    <name type="scientific">Streptosporangium lutulentum</name>
    <dbReference type="NCBI Taxonomy" id="1461250"/>
    <lineage>
        <taxon>Bacteria</taxon>
        <taxon>Bacillati</taxon>
        <taxon>Actinomycetota</taxon>
        <taxon>Actinomycetes</taxon>
        <taxon>Streptosporangiales</taxon>
        <taxon>Streptosporangiaceae</taxon>
        <taxon>Streptosporangium</taxon>
    </lineage>
</organism>
<evidence type="ECO:0000259" key="1">
    <source>
        <dbReference type="Pfam" id="PF12680"/>
    </source>
</evidence>